<name>A0AAW0G9M8_9APHY</name>
<feature type="compositionally biased region" description="Acidic residues" evidence="1">
    <location>
        <begin position="257"/>
        <end position="278"/>
    </location>
</feature>
<evidence type="ECO:0000313" key="2">
    <source>
        <dbReference type="EMBL" id="KAK7690051.1"/>
    </source>
</evidence>
<keyword evidence="3" id="KW-1185">Reference proteome</keyword>
<gene>
    <name evidence="2" type="ORF">QCA50_006696</name>
</gene>
<reference evidence="2 3" key="1">
    <citation type="submission" date="2022-09" db="EMBL/GenBank/DDBJ databases">
        <authorList>
            <person name="Palmer J.M."/>
        </authorList>
    </citation>
    <scope>NUCLEOTIDE SEQUENCE [LARGE SCALE GENOMIC DNA]</scope>
    <source>
        <strain evidence="2 3">DSM 7382</strain>
    </source>
</reference>
<feature type="compositionally biased region" description="Basic and acidic residues" evidence="1">
    <location>
        <begin position="131"/>
        <end position="142"/>
    </location>
</feature>
<protein>
    <submittedName>
        <fullName evidence="2">Uncharacterized protein</fullName>
    </submittedName>
</protein>
<feature type="region of interest" description="Disordered" evidence="1">
    <location>
        <begin position="1"/>
        <end position="286"/>
    </location>
</feature>
<evidence type="ECO:0000313" key="3">
    <source>
        <dbReference type="Proteomes" id="UP001385951"/>
    </source>
</evidence>
<dbReference type="Proteomes" id="UP001385951">
    <property type="component" value="Unassembled WGS sequence"/>
</dbReference>
<organism evidence="2 3">
    <name type="scientific">Cerrena zonata</name>
    <dbReference type="NCBI Taxonomy" id="2478898"/>
    <lineage>
        <taxon>Eukaryota</taxon>
        <taxon>Fungi</taxon>
        <taxon>Dikarya</taxon>
        <taxon>Basidiomycota</taxon>
        <taxon>Agaricomycotina</taxon>
        <taxon>Agaricomycetes</taxon>
        <taxon>Polyporales</taxon>
        <taxon>Cerrenaceae</taxon>
        <taxon>Cerrena</taxon>
    </lineage>
</organism>
<feature type="compositionally biased region" description="Basic and acidic residues" evidence="1">
    <location>
        <begin position="1"/>
        <end position="12"/>
    </location>
</feature>
<comment type="caution">
    <text evidence="2">The sequence shown here is derived from an EMBL/GenBank/DDBJ whole genome shotgun (WGS) entry which is preliminary data.</text>
</comment>
<accession>A0AAW0G9M8</accession>
<feature type="compositionally biased region" description="Low complexity" evidence="1">
    <location>
        <begin position="51"/>
        <end position="96"/>
    </location>
</feature>
<proteinExistence type="predicted"/>
<feature type="compositionally biased region" description="Basic and acidic residues" evidence="1">
    <location>
        <begin position="170"/>
        <end position="188"/>
    </location>
</feature>
<dbReference type="AlphaFoldDB" id="A0AAW0G9M8"/>
<sequence length="413" mass="45639">MADRSQKSESKSRRLGWKYTGKRDRESKDNSASTSSLPVPLEGRELSYNHPLSVASPPPAVASSASSTAPSSGLPSRSSSTTSISSGPPTRPTTPSLRWSNQPSLTRDELDQQASRLVLGVLERTTSAQQGDKDKDTRDRNARSSTGGASGSFSRRSLTSMMTGFSLRSNNDDKERGRSEKKDKDNSRARSSSYGASRDDESDGGSLRARSQSPFRFRRQRRDSSPTVEALSQSDVESDAEPTRIRPRNAFTLSGQSDDESDSEDDDESDEEEWDEATMLDPVTSRNTERNALIPADMVEPDTTDVPDPLGEGVNVVIAPEPYFPSTLNATGNRNPRRRKSTRVHDTLHLETSRPHFQRDRCTITLTHGDPAKTLEDSHRRPKRYVLASDLSEESRYALEWGIGTVLRDGDEM</sequence>
<evidence type="ECO:0000256" key="1">
    <source>
        <dbReference type="SAM" id="MobiDB-lite"/>
    </source>
</evidence>
<dbReference type="EMBL" id="JASBNA010000007">
    <property type="protein sequence ID" value="KAK7690051.1"/>
    <property type="molecule type" value="Genomic_DNA"/>
</dbReference>
<feature type="compositionally biased region" description="Polar residues" evidence="1">
    <location>
        <begin position="143"/>
        <end position="169"/>
    </location>
</feature>